<dbReference type="Proteomes" id="UP000196258">
    <property type="component" value="Unassembled WGS sequence"/>
</dbReference>
<protein>
    <submittedName>
        <fullName evidence="1">Uncharacterized protein</fullName>
    </submittedName>
</protein>
<name>A0A1Y4EFC4_9FIRM</name>
<gene>
    <name evidence="1" type="ORF">B5E91_08385</name>
</gene>
<sequence length="123" mass="14540">MRIRNNKVNVFLSDDEKFILKRASSKLNLSQSEYIRNLIVGYEIKIPEVKEEPKPKKEEYIIENIAKALEENIECLIKVKNKFHYLGYFEDERAIGTKIEYLKLQNTTLNKYIPIENDKDNAT</sequence>
<organism evidence="1 2">
    <name type="scientific">Thomasclavelia spiroformis</name>
    <dbReference type="NCBI Taxonomy" id="29348"/>
    <lineage>
        <taxon>Bacteria</taxon>
        <taxon>Bacillati</taxon>
        <taxon>Bacillota</taxon>
        <taxon>Erysipelotrichia</taxon>
        <taxon>Erysipelotrichales</taxon>
        <taxon>Coprobacillaceae</taxon>
        <taxon>Thomasclavelia</taxon>
    </lineage>
</organism>
<proteinExistence type="predicted"/>
<dbReference type="RefSeq" id="WP_087256806.1">
    <property type="nucleotide sequence ID" value="NZ_CAJFOD010000131.1"/>
</dbReference>
<comment type="caution">
    <text evidence="1">The sequence shown here is derived from an EMBL/GenBank/DDBJ whole genome shotgun (WGS) entry which is preliminary data.</text>
</comment>
<accession>A0A1Y4EFC4</accession>
<evidence type="ECO:0000313" key="1">
    <source>
        <dbReference type="EMBL" id="OUQ04722.1"/>
    </source>
</evidence>
<dbReference type="AlphaFoldDB" id="A0A1Y4EFC4"/>
<dbReference type="Pfam" id="PF21983">
    <property type="entry name" value="NikA-like"/>
    <property type="match status" value="1"/>
</dbReference>
<reference evidence="2" key="1">
    <citation type="submission" date="2017-04" db="EMBL/GenBank/DDBJ databases">
        <title>Function of individual gut microbiota members based on whole genome sequencing of pure cultures obtained from chicken caecum.</title>
        <authorList>
            <person name="Medvecky M."/>
            <person name="Cejkova D."/>
            <person name="Polansky O."/>
            <person name="Karasova D."/>
            <person name="Kubasova T."/>
            <person name="Cizek A."/>
            <person name="Rychlik I."/>
        </authorList>
    </citation>
    <scope>NUCLEOTIDE SEQUENCE [LARGE SCALE GENOMIC DNA]</scope>
    <source>
        <strain evidence="2">An149</strain>
    </source>
</reference>
<evidence type="ECO:0000313" key="2">
    <source>
        <dbReference type="Proteomes" id="UP000196258"/>
    </source>
</evidence>
<dbReference type="EMBL" id="NFLB01000009">
    <property type="protein sequence ID" value="OUQ04722.1"/>
    <property type="molecule type" value="Genomic_DNA"/>
</dbReference>
<dbReference type="InterPro" id="IPR053842">
    <property type="entry name" value="NikA-like"/>
</dbReference>